<protein>
    <submittedName>
        <fullName evidence="1">Uncharacterized protein</fullName>
    </submittedName>
</protein>
<dbReference type="SUPFAM" id="SSF56219">
    <property type="entry name" value="DNase I-like"/>
    <property type="match status" value="1"/>
</dbReference>
<dbReference type="InterPro" id="IPR036691">
    <property type="entry name" value="Endo/exonu/phosph_ase_sf"/>
</dbReference>
<proteinExistence type="predicted"/>
<keyword evidence="2" id="KW-1185">Reference proteome</keyword>
<reference evidence="1" key="1">
    <citation type="submission" date="2024-03" db="EMBL/GenBank/DDBJ databases">
        <title>WGS assembly of Saponaria officinalis var. Norfolk2.</title>
        <authorList>
            <person name="Jenkins J."/>
            <person name="Shu S."/>
            <person name="Grimwood J."/>
            <person name="Barry K."/>
            <person name="Goodstein D."/>
            <person name="Schmutz J."/>
            <person name="Leebens-Mack J."/>
            <person name="Osbourn A."/>
        </authorList>
    </citation>
    <scope>NUCLEOTIDE SEQUENCE [LARGE SCALE GENOMIC DNA]</scope>
    <source>
        <strain evidence="1">JIC</strain>
    </source>
</reference>
<dbReference type="PANTHER" id="PTHR33710:SF64">
    <property type="entry name" value="ENDONUCLEASE_EXONUCLEASE_PHOSPHATASE DOMAIN-CONTAINING PROTEIN"/>
    <property type="match status" value="1"/>
</dbReference>
<evidence type="ECO:0000313" key="2">
    <source>
        <dbReference type="Proteomes" id="UP001443914"/>
    </source>
</evidence>
<accession>A0AAW1KY81</accession>
<gene>
    <name evidence="1" type="ORF">RND81_05G149100</name>
</gene>
<name>A0AAW1KY81_SAPOF</name>
<dbReference type="Proteomes" id="UP001443914">
    <property type="component" value="Unassembled WGS sequence"/>
</dbReference>
<comment type="caution">
    <text evidence="1">The sequence shown here is derived from an EMBL/GenBank/DDBJ whole genome shotgun (WGS) entry which is preliminary data.</text>
</comment>
<dbReference type="Gene3D" id="3.60.10.10">
    <property type="entry name" value="Endonuclease/exonuclease/phosphatase"/>
    <property type="match status" value="1"/>
</dbReference>
<dbReference type="EMBL" id="JBDFQZ010000005">
    <property type="protein sequence ID" value="KAK9725508.1"/>
    <property type="molecule type" value="Genomic_DNA"/>
</dbReference>
<sequence>MGILETRIHETNSSKFIRGYFKGLSVFCCYNEHRKGRIWMVWNPKTVTVSPVLSHSQIIHCHVLHHSSYSSFHCSFVYASNDPNTRIELWDSLSLISASVQEWLVLGDFNVIRDISERISSTLPNLDDILAFNTCLLNCGLMDLQCSGCEFTWTNKQDGVDRVWSKLDRDMVNGSWMRKFSVTSAQFLPAGVSDHSPALVTVLHKFLARLRNVRLGLQSFHKTNTLGLQRRVAQARVALDSCSMELQRHPTCSVLLQAHQDSLHYYLKLKHTEISMLTQKAKADKIINNDSNSHMFHARIRERHHSQVVGEIIDHNGIQRTGSAQVVEGFLLFYQQLLGTSTAVQDLDSFISDSHRVEPSDWCSLTRDVQ</sequence>
<dbReference type="PANTHER" id="PTHR33710">
    <property type="entry name" value="BNAC02G09200D PROTEIN"/>
    <property type="match status" value="1"/>
</dbReference>
<evidence type="ECO:0000313" key="1">
    <source>
        <dbReference type="EMBL" id="KAK9725508.1"/>
    </source>
</evidence>
<organism evidence="1 2">
    <name type="scientific">Saponaria officinalis</name>
    <name type="common">Common soapwort</name>
    <name type="synonym">Lychnis saponaria</name>
    <dbReference type="NCBI Taxonomy" id="3572"/>
    <lineage>
        <taxon>Eukaryota</taxon>
        <taxon>Viridiplantae</taxon>
        <taxon>Streptophyta</taxon>
        <taxon>Embryophyta</taxon>
        <taxon>Tracheophyta</taxon>
        <taxon>Spermatophyta</taxon>
        <taxon>Magnoliopsida</taxon>
        <taxon>eudicotyledons</taxon>
        <taxon>Gunneridae</taxon>
        <taxon>Pentapetalae</taxon>
        <taxon>Caryophyllales</taxon>
        <taxon>Caryophyllaceae</taxon>
        <taxon>Caryophylleae</taxon>
        <taxon>Saponaria</taxon>
    </lineage>
</organism>
<dbReference type="AlphaFoldDB" id="A0AAW1KY81"/>